<name>A0AAV0VEF5_9STRA</name>
<evidence type="ECO:0000313" key="2">
    <source>
        <dbReference type="EMBL" id="CAI5745119.1"/>
    </source>
</evidence>
<evidence type="ECO:0000313" key="3">
    <source>
        <dbReference type="Proteomes" id="UP001162029"/>
    </source>
</evidence>
<dbReference type="Proteomes" id="UP001162029">
    <property type="component" value="Unassembled WGS sequence"/>
</dbReference>
<dbReference type="AlphaFoldDB" id="A0AAV0VEF5"/>
<comment type="caution">
    <text evidence="2">The sequence shown here is derived from an EMBL/GenBank/DDBJ whole genome shotgun (WGS) entry which is preliminary data.</text>
</comment>
<accession>A0AAV0VEF5</accession>
<evidence type="ECO:0000256" key="1">
    <source>
        <dbReference type="SAM" id="Coils"/>
    </source>
</evidence>
<dbReference type="EMBL" id="CANTFM010002245">
    <property type="protein sequence ID" value="CAI5745119.1"/>
    <property type="molecule type" value="Genomic_DNA"/>
</dbReference>
<organism evidence="2 3">
    <name type="scientific">Peronospora destructor</name>
    <dbReference type="NCBI Taxonomy" id="86335"/>
    <lineage>
        <taxon>Eukaryota</taxon>
        <taxon>Sar</taxon>
        <taxon>Stramenopiles</taxon>
        <taxon>Oomycota</taxon>
        <taxon>Peronosporomycetes</taxon>
        <taxon>Peronosporales</taxon>
        <taxon>Peronosporaceae</taxon>
        <taxon>Peronospora</taxon>
    </lineage>
</organism>
<keyword evidence="3" id="KW-1185">Reference proteome</keyword>
<keyword evidence="1" id="KW-0175">Coiled coil</keyword>
<sequence>MADPAWGMGASSLTRTRHAHCPTFATHQSHSPCSVIAFFGPSSNSSSNKSSHPMLAQCDEAVDMNAPSTSSDDWQRRHQFAILEQLEQQRDLRIQMNQHQQQQQEKQMQQQHMEVQKWQQEQVQRQQVQAQRHVERILQPRYSTSVGGLHQTGRTNELCTLRAPTPSFGSGGGLKL</sequence>
<reference evidence="2" key="1">
    <citation type="submission" date="2022-12" db="EMBL/GenBank/DDBJ databases">
        <authorList>
            <person name="Webb A."/>
        </authorList>
    </citation>
    <scope>NUCLEOTIDE SEQUENCE</scope>
    <source>
        <strain evidence="2">Pd1</strain>
    </source>
</reference>
<gene>
    <name evidence="2" type="ORF">PDE001_LOCUS10229</name>
</gene>
<proteinExistence type="predicted"/>
<protein>
    <submittedName>
        <fullName evidence="2">Uncharacterized protein</fullName>
    </submittedName>
</protein>
<feature type="coiled-coil region" evidence="1">
    <location>
        <begin position="82"/>
        <end position="121"/>
    </location>
</feature>